<dbReference type="InterPro" id="IPR027417">
    <property type="entry name" value="P-loop_NTPase"/>
</dbReference>
<evidence type="ECO:0000313" key="3">
    <source>
        <dbReference type="EMBL" id="ALA48541.1"/>
    </source>
</evidence>
<dbReference type="GO" id="GO:0016887">
    <property type="term" value="F:ATP hydrolysis activity"/>
    <property type="evidence" value="ECO:0007669"/>
    <property type="project" value="InterPro"/>
</dbReference>
<evidence type="ECO:0000259" key="2">
    <source>
        <dbReference type="Pfam" id="PF07728"/>
    </source>
</evidence>
<dbReference type="SUPFAM" id="SSF52540">
    <property type="entry name" value="P-loop containing nucleoside triphosphate hydrolases"/>
    <property type="match status" value="1"/>
</dbReference>
<dbReference type="GeneID" id="26629495"/>
<dbReference type="GO" id="GO:0005524">
    <property type="term" value="F:ATP binding"/>
    <property type="evidence" value="ECO:0007669"/>
    <property type="project" value="InterPro"/>
</dbReference>
<protein>
    <submittedName>
        <fullName evidence="3">AAA-ATPase</fullName>
    </submittedName>
</protein>
<evidence type="ECO:0000313" key="4">
    <source>
        <dbReference type="Proteomes" id="UP000201083"/>
    </source>
</evidence>
<accession>A0A0K2FN53</accession>
<dbReference type="Gene3D" id="3.40.50.300">
    <property type="entry name" value="P-loop containing nucleotide triphosphate hydrolases"/>
    <property type="match status" value="1"/>
</dbReference>
<dbReference type="PANTHER" id="PTHR42759:SF1">
    <property type="entry name" value="MAGNESIUM-CHELATASE SUBUNIT CHLD"/>
    <property type="match status" value="1"/>
</dbReference>
<dbReference type="PANTHER" id="PTHR42759">
    <property type="entry name" value="MOXR FAMILY PROTEIN"/>
    <property type="match status" value="1"/>
</dbReference>
<proteinExistence type="predicted"/>
<gene>
    <name evidence="3" type="primary">134</name>
    <name evidence="3" type="ORF">LOLLY9_134</name>
</gene>
<dbReference type="Pfam" id="PF07728">
    <property type="entry name" value="AAA_5"/>
    <property type="match status" value="1"/>
</dbReference>
<evidence type="ECO:0000256" key="1">
    <source>
        <dbReference type="SAM" id="MobiDB-lite"/>
    </source>
</evidence>
<dbReference type="RefSeq" id="YP_009202510.1">
    <property type="nucleotide sequence ID" value="NC_028843.1"/>
</dbReference>
<dbReference type="EMBL" id="KT281791">
    <property type="protein sequence ID" value="ALA48541.1"/>
    <property type="molecule type" value="Genomic_DNA"/>
</dbReference>
<dbReference type="KEGG" id="vg:26629495"/>
<dbReference type="InterPro" id="IPR011704">
    <property type="entry name" value="ATPase_dyneun-rel_AAA"/>
</dbReference>
<name>A0A0K2FN53_9CAUD</name>
<reference evidence="3 4" key="1">
    <citation type="submission" date="2015-07" db="EMBL/GenBank/DDBJ databases">
        <authorList>
            <person name="Ntshalintshall L."/>
            <person name="Reedoy K."/>
            <person name="Ramruthan J."/>
            <person name="Borthwick M."/>
            <person name="Moodley O.R."/>
            <person name="Larsen M.H."/>
            <person name="Russell D.H."/>
            <person name="Bowman C.A."/>
            <person name="Pope W.A."/>
            <person name="Mavrich T.H."/>
            <person name="Guerrero C.N."/>
            <person name="Jacobs-Sera D.A."/>
            <person name="Hendrix R.W."/>
            <person name="Hatfull G.F."/>
        </authorList>
    </citation>
    <scope>NUCLEOTIDE SEQUENCE [LARGE SCALE GENOMIC DNA]</scope>
</reference>
<dbReference type="Proteomes" id="UP000201083">
    <property type="component" value="Segment"/>
</dbReference>
<keyword evidence="4" id="KW-1185">Reference proteome</keyword>
<sequence length="402" mass="43270">MSIETLTKVSIRAMRSACPKCGNAGPFYAATDQNGAEHRVIANKATLNVAQGESLPLSYLHVCTEQTGTHNGTEVPAPAPAQDNGSDSEIVPAPAQGNGAGSADEMAALRDLLLKVLGTPQIDAEQVKDIAREVIEGVVMPERTIVVADNETREIDGVTHKDFDKLLKAIAARRNVQLVGPPGTGKTHVCAQVAEALGIDFYSIGYHLQSTASELKGYMSATGEFVWTVVYDWATNPNGGVLLNDELDRSHAGIQAALNSLLSNRWITFPNRETVKLTDKHVMVAATNTWGDGPTWEFPAAQKFSAEFKDRFVAIWWDIDENIELQAALAEGAPVDVTKRAVAYVQRVRANVKREAIAGVVVSPRASQNMAALLAQNVDWDDAVAWTLRKGMDAAAWGKVSA</sequence>
<organism evidence="3 4">
    <name type="scientific">Mycobacterium phage Lolly9</name>
    <dbReference type="NCBI Taxonomy" id="1698711"/>
    <lineage>
        <taxon>Viruses</taxon>
        <taxon>Duplodnaviria</taxon>
        <taxon>Heunggongvirae</taxon>
        <taxon>Uroviricota</taxon>
        <taxon>Caudoviricetes</taxon>
        <taxon>Vilmaviridae</taxon>
        <taxon>Lclasvirinae</taxon>
        <taxon>Lumosvirus</taxon>
        <taxon>Lumosvirus lolly9</taxon>
    </lineage>
</organism>
<dbReference type="InterPro" id="IPR050764">
    <property type="entry name" value="CbbQ/NirQ/NorQ/GpvN"/>
</dbReference>
<feature type="domain" description="ATPase dynein-related AAA" evidence="2">
    <location>
        <begin position="176"/>
        <end position="291"/>
    </location>
</feature>
<feature type="region of interest" description="Disordered" evidence="1">
    <location>
        <begin position="68"/>
        <end position="101"/>
    </location>
</feature>
<dbReference type="OrthoDB" id="3422at10239"/>